<dbReference type="Gene3D" id="1.10.3500.10">
    <property type="entry name" value="Tex N-terminal region-like"/>
    <property type="match status" value="1"/>
</dbReference>
<feature type="compositionally biased region" description="Basic and acidic residues" evidence="1">
    <location>
        <begin position="1070"/>
        <end position="1086"/>
    </location>
</feature>
<dbReference type="InterPro" id="IPR003029">
    <property type="entry name" value="S1_domain"/>
</dbReference>
<feature type="region of interest" description="Disordered" evidence="1">
    <location>
        <begin position="214"/>
        <end position="404"/>
    </location>
</feature>
<feature type="compositionally biased region" description="Low complexity" evidence="1">
    <location>
        <begin position="838"/>
        <end position="860"/>
    </location>
</feature>
<feature type="compositionally biased region" description="Gly residues" evidence="1">
    <location>
        <begin position="1122"/>
        <end position="1165"/>
    </location>
</feature>
<dbReference type="GO" id="GO:0003735">
    <property type="term" value="F:structural constituent of ribosome"/>
    <property type="evidence" value="ECO:0007669"/>
    <property type="project" value="TreeGrafter"/>
</dbReference>
<dbReference type="PROSITE" id="PS50126">
    <property type="entry name" value="S1"/>
    <property type="match status" value="1"/>
</dbReference>
<feature type="domain" description="S1 motif" evidence="2">
    <location>
        <begin position="999"/>
        <end position="1068"/>
    </location>
</feature>
<feature type="compositionally biased region" description="Low complexity" evidence="1">
    <location>
        <begin position="1111"/>
        <end position="1121"/>
    </location>
</feature>
<accession>A0A2G1W5E9</accession>
<feature type="compositionally biased region" description="Low complexity" evidence="1">
    <location>
        <begin position="1265"/>
        <end position="1284"/>
    </location>
</feature>
<dbReference type="Pfam" id="PF16921">
    <property type="entry name" value="Tex_YqgF"/>
    <property type="match status" value="1"/>
</dbReference>
<feature type="compositionally biased region" description="Low complexity" evidence="1">
    <location>
        <begin position="868"/>
        <end position="934"/>
    </location>
</feature>
<dbReference type="EMBL" id="NIZW01000012">
    <property type="protein sequence ID" value="PHQ34245.1"/>
    <property type="molecule type" value="Genomic_DNA"/>
</dbReference>
<feature type="compositionally biased region" description="Basic and acidic residues" evidence="1">
    <location>
        <begin position="1219"/>
        <end position="1233"/>
    </location>
</feature>
<dbReference type="Gene3D" id="3.30.420.140">
    <property type="entry name" value="YqgF/RNase H-like domain"/>
    <property type="match status" value="1"/>
</dbReference>
<evidence type="ECO:0000256" key="1">
    <source>
        <dbReference type="SAM" id="MobiDB-lite"/>
    </source>
</evidence>
<dbReference type="GO" id="GO:0006139">
    <property type="term" value="P:nucleobase-containing compound metabolic process"/>
    <property type="evidence" value="ECO:0007669"/>
    <property type="project" value="InterPro"/>
</dbReference>
<dbReference type="CDD" id="cd00164">
    <property type="entry name" value="S1_like"/>
    <property type="match status" value="1"/>
</dbReference>
<feature type="region of interest" description="Disordered" evidence="1">
    <location>
        <begin position="146"/>
        <end position="168"/>
    </location>
</feature>
<feature type="compositionally biased region" description="Basic and acidic residues" evidence="1">
    <location>
        <begin position="1180"/>
        <end position="1208"/>
    </location>
</feature>
<keyword evidence="4" id="KW-1185">Reference proteome</keyword>
<sequence length="1284" mass="133308">MTVDLDAIAQRGRCEVSSLRLALPLIEQGYTPPFLSRYRRDELGDIDEASLWNLAHAVRTQKKLDEYRSDLQDAWKQTPLADPAIGRAIGNAQSKRLLDRLSRRVKLETGESANLAQRLAVRTLNPQKGDGEDLKALAEALAAESASAEPAAAETATEGEVAAPESASNDVDGALAKLDATIAKRLIGDPRIVGAAVRWLSRNAKIRVMEVHDPHIQSGDEPADSSDSQPKSKKSAAAAEAPPETPAAETSTEAAAATPVAETPAAETSAPEASSTETTSSPETPAAEPAETPASEPVAETAPAEQAAPAEPAAAEPAAAAEAPATETPAADSGVSETATSEAATSAEATESTEQPAADKPAASDEPAAAGKPAESVTKQAPAAKAAPAKAKAKKSKKISPRQRRRRWLVSTLKPLAGKSMPANKLSSFQLVMLGRALRSQVAQCAFDYDAAKLVAELQKTTAGFNRPLADRLSGLVLENEAIIRDAAEAAWWDELQEQASARLVAIAADNLHSQINRGGVEAKVVMSIDAVGPRTAATSIVSADGRLLHSEDIPCQLSAAMRTLAVTKMGELIHAHHVDLIVISNGPARRACMIAVGELIKQSADKSVRWTLADRSGADAYAGGPAGDQEMKSTPRRFRAAAWIAFSAMQPAQALVKVDPLKLRLGSFQRELSDDAVLSALEDVMVSGAARGGVDVNSTATTWMQRLPGITPEISQAIEGRRREKLIASREDLATAVEWPSVVNSRQAMPFLRVFASEETLDGTLIHPDDYPLAKKLATALSVELPPDRPPAYELPDYSEPAPAPVAAVEAPAEATIEAAASEGAESENTDSEVADSDTTAELSAEAAAESPEAPASDEAAAEETPAEATASDETASEETPAADSEAASPEAAADSGDAVPSDGESSSPEASSEEAAASDGDSAEADAPAAPAAPEPVRRPMPERAAVDKLIKEWQIGKRRSHQLVRWLCDPFGEGASEGESPAVMTAMPSLAELKQGDQVIGVVVGVMPFGVFIELSPDCSGLIHVSRISDSYVEDLHEAVQVGDVITAWVTGTDAKRRRVALSAISPEREAAMETRRQNERGGRGGRGQGGRGQRGGQGGQGGGQNAGQGQRSDSAPRGRGGQSGGDGRSGQGGQRGGQGRGGQGQGRGAQGGRGGKPGGRPGGRDGGRGGRGRGPKKPEVYEVIGKDPEKPKISDAMAKGDEPMRSFGDLMQMFSKEKGQTTPPADKKPAAKPPAAEKPVGEKPAEAKPAETPPADPPAAPKAEAPAAEASTPTAPEGDE</sequence>
<dbReference type="InterPro" id="IPR012337">
    <property type="entry name" value="RNaseH-like_sf"/>
</dbReference>
<dbReference type="InterPro" id="IPR023319">
    <property type="entry name" value="Tex-like_HTH_dom_sf"/>
</dbReference>
<dbReference type="Proteomes" id="UP000225740">
    <property type="component" value="Unassembled WGS sequence"/>
</dbReference>
<dbReference type="InterPro" id="IPR012340">
    <property type="entry name" value="NA-bd_OB-fold"/>
</dbReference>
<dbReference type="GO" id="GO:0006412">
    <property type="term" value="P:translation"/>
    <property type="evidence" value="ECO:0007669"/>
    <property type="project" value="TreeGrafter"/>
</dbReference>
<organism evidence="3 4">
    <name type="scientific">Rhodopirellula bahusiensis</name>
    <dbReference type="NCBI Taxonomy" id="2014065"/>
    <lineage>
        <taxon>Bacteria</taxon>
        <taxon>Pseudomonadati</taxon>
        <taxon>Planctomycetota</taxon>
        <taxon>Planctomycetia</taxon>
        <taxon>Pirellulales</taxon>
        <taxon>Pirellulaceae</taxon>
        <taxon>Rhodopirellula</taxon>
    </lineage>
</organism>
<feature type="compositionally biased region" description="Basic residues" evidence="1">
    <location>
        <begin position="391"/>
        <end position="404"/>
    </location>
</feature>
<feature type="compositionally biased region" description="Gly residues" evidence="1">
    <location>
        <begin position="1088"/>
        <end position="1110"/>
    </location>
</feature>
<dbReference type="Gene3D" id="1.10.10.650">
    <property type="entry name" value="RuvA domain 2-like"/>
    <property type="match status" value="1"/>
</dbReference>
<dbReference type="SUPFAM" id="SSF53098">
    <property type="entry name" value="Ribonuclease H-like"/>
    <property type="match status" value="1"/>
</dbReference>
<evidence type="ECO:0000259" key="2">
    <source>
        <dbReference type="PROSITE" id="PS50126"/>
    </source>
</evidence>
<dbReference type="GeneID" id="90609671"/>
<protein>
    <submittedName>
        <fullName evidence="3">RNA-binding protein</fullName>
    </submittedName>
</protein>
<dbReference type="InterPro" id="IPR010994">
    <property type="entry name" value="RuvA_2-like"/>
</dbReference>
<dbReference type="Gene3D" id="2.40.50.140">
    <property type="entry name" value="Nucleic acid-binding proteins"/>
    <property type="match status" value="1"/>
</dbReference>
<proteinExistence type="predicted"/>
<feature type="compositionally biased region" description="Low complexity" evidence="1">
    <location>
        <begin position="235"/>
        <end position="354"/>
    </location>
</feature>
<feature type="compositionally biased region" description="Low complexity" evidence="1">
    <location>
        <begin position="146"/>
        <end position="165"/>
    </location>
</feature>
<dbReference type="InterPro" id="IPR032639">
    <property type="entry name" value="Tex_YqgF"/>
</dbReference>
<name>A0A2G1W5E9_9BACT</name>
<gene>
    <name evidence="3" type="ORF">CEE69_16560</name>
</gene>
<dbReference type="Pfam" id="PF00575">
    <property type="entry name" value="S1"/>
    <property type="match status" value="1"/>
</dbReference>
<evidence type="ECO:0000313" key="3">
    <source>
        <dbReference type="EMBL" id="PHQ34245.1"/>
    </source>
</evidence>
<feature type="compositionally biased region" description="Low complexity" evidence="1">
    <location>
        <begin position="379"/>
        <end position="390"/>
    </location>
</feature>
<dbReference type="SUPFAM" id="SSF158832">
    <property type="entry name" value="Tex N-terminal region-like"/>
    <property type="match status" value="1"/>
</dbReference>
<feature type="compositionally biased region" description="Acidic residues" evidence="1">
    <location>
        <begin position="826"/>
        <end position="837"/>
    </location>
</feature>
<dbReference type="PANTHER" id="PTHR10724:SF10">
    <property type="entry name" value="S1 RNA-BINDING DOMAIN-CONTAINING PROTEIN 1"/>
    <property type="match status" value="1"/>
</dbReference>
<dbReference type="InterPro" id="IPR037027">
    <property type="entry name" value="YqgF/RNaseH-like_dom_sf"/>
</dbReference>
<feature type="compositionally biased region" description="Basic and acidic residues" evidence="1">
    <location>
        <begin position="1243"/>
        <end position="1253"/>
    </location>
</feature>
<dbReference type="Gene3D" id="1.10.150.310">
    <property type="entry name" value="Tex RuvX-like domain-like"/>
    <property type="match status" value="1"/>
</dbReference>
<dbReference type="InterPro" id="IPR050437">
    <property type="entry name" value="Ribos_protein_bS1-like"/>
</dbReference>
<feature type="region of interest" description="Disordered" evidence="1">
    <location>
        <begin position="1070"/>
        <end position="1284"/>
    </location>
</feature>
<dbReference type="SMART" id="SM00316">
    <property type="entry name" value="S1"/>
    <property type="match status" value="1"/>
</dbReference>
<comment type="caution">
    <text evidence="3">The sequence shown here is derived from an EMBL/GenBank/DDBJ whole genome shotgun (WGS) entry which is preliminary data.</text>
</comment>
<dbReference type="RefSeq" id="WP_099261754.1">
    <property type="nucleotide sequence ID" value="NZ_NIZW01000012.1"/>
</dbReference>
<feature type="region of interest" description="Disordered" evidence="1">
    <location>
        <begin position="792"/>
        <end position="943"/>
    </location>
</feature>
<feature type="compositionally biased region" description="Pro residues" evidence="1">
    <location>
        <begin position="1255"/>
        <end position="1264"/>
    </location>
</feature>
<dbReference type="InterPro" id="IPR023323">
    <property type="entry name" value="Tex-like_dom_sf"/>
</dbReference>
<feature type="compositionally biased region" description="Low complexity" evidence="1">
    <location>
        <begin position="800"/>
        <end position="825"/>
    </location>
</feature>
<dbReference type="SUPFAM" id="SSF50249">
    <property type="entry name" value="Nucleic acid-binding proteins"/>
    <property type="match status" value="1"/>
</dbReference>
<dbReference type="GO" id="GO:0003729">
    <property type="term" value="F:mRNA binding"/>
    <property type="evidence" value="ECO:0007669"/>
    <property type="project" value="TreeGrafter"/>
</dbReference>
<evidence type="ECO:0000313" key="4">
    <source>
        <dbReference type="Proteomes" id="UP000225740"/>
    </source>
</evidence>
<dbReference type="OrthoDB" id="271551at2"/>
<dbReference type="SUPFAM" id="SSF47781">
    <property type="entry name" value="RuvA domain 2-like"/>
    <property type="match status" value="1"/>
</dbReference>
<dbReference type="PANTHER" id="PTHR10724">
    <property type="entry name" value="30S RIBOSOMAL PROTEIN S1"/>
    <property type="match status" value="1"/>
</dbReference>
<reference evidence="3 4" key="1">
    <citation type="submission" date="2017-06" db="EMBL/GenBank/DDBJ databases">
        <title>Description of Rhodopirellula bahusiensis sp. nov.</title>
        <authorList>
            <person name="Kizina J."/>
            <person name="Harder J."/>
        </authorList>
    </citation>
    <scope>NUCLEOTIDE SEQUENCE [LARGE SCALE GENOMIC DNA]</scope>
    <source>
        <strain evidence="3 4">SWK21</strain>
    </source>
</reference>